<dbReference type="InterPro" id="IPR011050">
    <property type="entry name" value="Pectin_lyase_fold/virulence"/>
</dbReference>
<dbReference type="SUPFAM" id="SSF51126">
    <property type="entry name" value="Pectin lyase-like"/>
    <property type="match status" value="2"/>
</dbReference>
<sequence length="923" mass="89612">MAAGSASSLSQYAATVACTNTGTTNVASLTSLPASFTAAYGDAISCVVKNTPKVTYWDNSTTANGVVNGGTGTWDATTANWTTQNGGTNGIWAGDTSVATFGGLVAGPFTVTVSGPQSMGGLTFSTTGYTLSGSTLTGAASTNVLTAASGVSATVSSVLAGTTAFEKQGPGTLTLSGTNTYSGGLAVKAGVLNSSAQLSALGGSVSVDNGASLNLSNPTAAQIVYTGPWNIAGTLSYAHAGTTPKSIYKPGPTTFTNATINVTGSSPLETLDGSNRRLVLTGSSTIGSGSLNVSNFGDVSLEGNVDTTLAVTVDSTSRLQIYNGTIKIGTLSGAGTVAAAITGTAPTLSVGNGNGSSTFSGKLSSAVALGTGTNNWGLIKEGTGTLTLSGASSYTGTTTVNAGTLVLANSTNCGLPNSCPLSGGGELIVAQNATVVAGVANSGNPNPIGVWYPVNAGPAKITLRGKLIGDSTLESNLPLLVLDGGELATSSPSLSSRALDYGTHVLGSNVQVLSNSTISAAGVNTYTPGGTGFDIAASATLSVTGYFYTGSGAADKGFSITGGGKMVFSGPDNTAQGAITVSNGTLQVGNGGTTGSIASHASVALSTTNGNLSFKRSNAYSFGKVISGAGNVSQDGSGTTTLSGASTYTGDTNINAGTLAVGVTNALPAASAIKVNAGTLSLGSFSQTLSNGLTVTGGTLDMGSGGALILSGGTSNVSAITGSGSITVNTGAVLNLTAGISASNVNIVMAGGSVNLGTFTHSFGTLTQTSSSTLTFGAGSSLTVASIGSLGTGQTLTASGWVAGSTHFYATAVNGTPARNTVGQTPLNQIKLGGNAVSATYWASGTPGELTAAGSYTFWDVVTGNSQIDGGSGTWDGSTLNWSDSAGAANGTWAGGTSVATFGGASGGTVTVSGTQSMGGLTF</sequence>
<keyword evidence="4" id="KW-1185">Reference proteome</keyword>
<evidence type="ECO:0000313" key="4">
    <source>
        <dbReference type="Proteomes" id="UP000255265"/>
    </source>
</evidence>
<dbReference type="AlphaFoldDB" id="A0A370F2F3"/>
<evidence type="ECO:0000259" key="2">
    <source>
        <dbReference type="Pfam" id="PF20674"/>
    </source>
</evidence>
<dbReference type="InterPro" id="IPR013425">
    <property type="entry name" value="Autotrns_rpt"/>
</dbReference>
<comment type="caution">
    <text evidence="3">The sequence shown here is derived from an EMBL/GenBank/DDBJ whole genome shotgun (WGS) entry which is preliminary data.</text>
</comment>
<reference evidence="3 4" key="1">
    <citation type="submission" date="2018-07" db="EMBL/GenBank/DDBJ databases">
        <title>Genomic Encyclopedia of Type Strains, Phase IV (KMG-IV): sequencing the most valuable type-strain genomes for metagenomic binning, comparative biology and taxonomic classification.</title>
        <authorList>
            <person name="Goeker M."/>
        </authorList>
    </citation>
    <scope>NUCLEOTIDE SEQUENCE [LARGE SCALE GENOMIC DNA]</scope>
    <source>
        <strain evidence="3 4">DSM 21352</strain>
    </source>
</reference>
<dbReference type="Gene3D" id="2.160.20.20">
    <property type="match status" value="1"/>
</dbReference>
<accession>A0A370F2F3</accession>
<organism evidence="3 4">
    <name type="scientific">Pseudacidovorax intermedius</name>
    <dbReference type="NCBI Taxonomy" id="433924"/>
    <lineage>
        <taxon>Bacteria</taxon>
        <taxon>Pseudomonadati</taxon>
        <taxon>Pseudomonadota</taxon>
        <taxon>Betaproteobacteria</taxon>
        <taxon>Burkholderiales</taxon>
        <taxon>Comamonadaceae</taxon>
        <taxon>Pseudacidovorax</taxon>
    </lineage>
</organism>
<dbReference type="InterPro" id="IPR048834">
    <property type="entry name" value="SpaA_pre-album"/>
</dbReference>
<proteinExistence type="predicted"/>
<dbReference type="Pfam" id="PF12951">
    <property type="entry name" value="PATR"/>
    <property type="match status" value="5"/>
</dbReference>
<keyword evidence="1" id="KW-0732">Signal</keyword>
<evidence type="ECO:0000313" key="3">
    <source>
        <dbReference type="EMBL" id="RDI16344.1"/>
    </source>
</evidence>
<dbReference type="InterPro" id="IPR012332">
    <property type="entry name" value="Autotransporter_pectin_lyase_C"/>
</dbReference>
<evidence type="ECO:0000256" key="1">
    <source>
        <dbReference type="ARBA" id="ARBA00022729"/>
    </source>
</evidence>
<feature type="non-terminal residue" evidence="3">
    <location>
        <position position="923"/>
    </location>
</feature>
<protein>
    <submittedName>
        <fullName evidence="3">Autotransporter-associated beta strand protein</fullName>
    </submittedName>
</protein>
<dbReference type="EMBL" id="QQAV01000025">
    <property type="protein sequence ID" value="RDI16344.1"/>
    <property type="molecule type" value="Genomic_DNA"/>
</dbReference>
<dbReference type="Pfam" id="PF20674">
    <property type="entry name" value="SpaA_3"/>
    <property type="match status" value="1"/>
</dbReference>
<feature type="domain" description="SpaA-like prealbumin fold" evidence="2">
    <location>
        <begin position="1"/>
        <end position="52"/>
    </location>
</feature>
<dbReference type="Proteomes" id="UP000255265">
    <property type="component" value="Unassembled WGS sequence"/>
</dbReference>
<name>A0A370F2F3_9BURK</name>
<gene>
    <name evidence="3" type="ORF">DFR41_1252</name>
</gene>
<dbReference type="NCBIfam" id="TIGR02601">
    <property type="entry name" value="autotrns_rpt"/>
    <property type="match status" value="4"/>
</dbReference>